<sequence>MYVLITLACHLYVFTNEHRWREGIEDYLYCRAEVKIDLDGDVDEEEIEETCTLSPKPNLAVMMIHIFSFFCAGITMSTWVWTPSSLAIWKRAWLKITRQPINEPQKLRKSRMIAKAFARKKNQKEGGEKEEEDNVSLSLSPPLMTTPSEAGMDILKDSCIKVFSERSVVISQVQVCLPFSLPSFPYPAPLLAFSGFLAQVGKKVRSLHDSLIAKKEKKCMKFDIPVSSVANSSSTWGGNVPTRMLNRRGAAMPIAAISNSSSPAPQTPDSAVEVGSMPRSRNLIRTQAVIEPLPEDLLRKLSKPKKKHRRRKRATVIMQGPSRMETPMPDDFAEDEDNCITLADGATLAGSSGIGTLNESRLGSGPSEESVSRRLRLERLDRARSAMGSRVPKLPAIESKKVVHPVHFEIPGVSYDDVL</sequence>
<feature type="compositionally biased region" description="Polar residues" evidence="2">
    <location>
        <begin position="135"/>
        <end position="145"/>
    </location>
</feature>
<dbReference type="Pfam" id="PF01534">
    <property type="entry name" value="Frizzled"/>
    <property type="match status" value="1"/>
</dbReference>
<dbReference type="AlphaFoldDB" id="A0A2G8KYK1"/>
<dbReference type="Gene3D" id="1.20.1070.10">
    <property type="entry name" value="Rhodopsin 7-helix transmembrane proteins"/>
    <property type="match status" value="1"/>
</dbReference>
<dbReference type="Proteomes" id="UP000230750">
    <property type="component" value="Unassembled WGS sequence"/>
</dbReference>
<dbReference type="GO" id="GO:0007166">
    <property type="term" value="P:cell surface receptor signaling pathway"/>
    <property type="evidence" value="ECO:0007669"/>
    <property type="project" value="InterPro"/>
</dbReference>
<protein>
    <submittedName>
        <fullName evidence="5">Putative smoothened-like</fullName>
    </submittedName>
</protein>
<reference evidence="5 6" key="1">
    <citation type="journal article" date="2017" name="PLoS Biol.">
        <title>The sea cucumber genome provides insights into morphological evolution and visceral regeneration.</title>
        <authorList>
            <person name="Zhang X."/>
            <person name="Sun L."/>
            <person name="Yuan J."/>
            <person name="Sun Y."/>
            <person name="Gao Y."/>
            <person name="Zhang L."/>
            <person name="Li S."/>
            <person name="Dai H."/>
            <person name="Hamel J.F."/>
            <person name="Liu C."/>
            <person name="Yu Y."/>
            <person name="Liu S."/>
            <person name="Lin W."/>
            <person name="Guo K."/>
            <person name="Jin S."/>
            <person name="Xu P."/>
            <person name="Storey K.B."/>
            <person name="Huan P."/>
            <person name="Zhang T."/>
            <person name="Zhou Y."/>
            <person name="Zhang J."/>
            <person name="Lin C."/>
            <person name="Li X."/>
            <person name="Xing L."/>
            <person name="Huo D."/>
            <person name="Sun M."/>
            <person name="Wang L."/>
            <person name="Mercier A."/>
            <person name="Li F."/>
            <person name="Yang H."/>
            <person name="Xiang J."/>
        </authorList>
    </citation>
    <scope>NUCLEOTIDE SEQUENCE [LARGE SCALE GENOMIC DNA]</scope>
    <source>
        <strain evidence="5">Shaxun</strain>
        <tissue evidence="5">Muscle</tissue>
    </source>
</reference>
<keyword evidence="3" id="KW-0472">Membrane</keyword>
<dbReference type="GO" id="GO:0016020">
    <property type="term" value="C:membrane"/>
    <property type="evidence" value="ECO:0007669"/>
    <property type="project" value="InterPro"/>
</dbReference>
<evidence type="ECO:0000256" key="2">
    <source>
        <dbReference type="SAM" id="MobiDB-lite"/>
    </source>
</evidence>
<keyword evidence="6" id="KW-1185">Reference proteome</keyword>
<feature type="transmembrane region" description="Helical" evidence="3">
    <location>
        <begin position="59"/>
        <end position="81"/>
    </location>
</feature>
<keyword evidence="1" id="KW-0675">Receptor</keyword>
<keyword evidence="3" id="KW-0812">Transmembrane</keyword>
<evidence type="ECO:0000259" key="4">
    <source>
        <dbReference type="Pfam" id="PF01534"/>
    </source>
</evidence>
<accession>A0A2G8KYK1</accession>
<name>A0A2G8KYK1_STIJA</name>
<dbReference type="InterPro" id="IPR000539">
    <property type="entry name" value="Frizzled/Smoothened_7TM"/>
</dbReference>
<comment type="caution">
    <text evidence="5">The sequence shown here is derived from an EMBL/GenBank/DDBJ whole genome shotgun (WGS) entry which is preliminary data.</text>
</comment>
<evidence type="ECO:0000313" key="6">
    <source>
        <dbReference type="Proteomes" id="UP000230750"/>
    </source>
</evidence>
<keyword evidence="3" id="KW-1133">Transmembrane helix</keyword>
<organism evidence="5 6">
    <name type="scientific">Stichopus japonicus</name>
    <name type="common">Sea cucumber</name>
    <dbReference type="NCBI Taxonomy" id="307972"/>
    <lineage>
        <taxon>Eukaryota</taxon>
        <taxon>Metazoa</taxon>
        <taxon>Echinodermata</taxon>
        <taxon>Eleutherozoa</taxon>
        <taxon>Echinozoa</taxon>
        <taxon>Holothuroidea</taxon>
        <taxon>Aspidochirotacea</taxon>
        <taxon>Aspidochirotida</taxon>
        <taxon>Stichopodidae</taxon>
        <taxon>Apostichopus</taxon>
    </lineage>
</organism>
<evidence type="ECO:0000256" key="3">
    <source>
        <dbReference type="SAM" id="Phobius"/>
    </source>
</evidence>
<dbReference type="EMBL" id="MRZV01000304">
    <property type="protein sequence ID" value="PIK53052.1"/>
    <property type="molecule type" value="Genomic_DNA"/>
</dbReference>
<gene>
    <name evidence="5" type="ORF">BSL78_10066</name>
</gene>
<evidence type="ECO:0000256" key="1">
    <source>
        <dbReference type="ARBA" id="ARBA00023170"/>
    </source>
</evidence>
<feature type="region of interest" description="Disordered" evidence="2">
    <location>
        <begin position="118"/>
        <end position="145"/>
    </location>
</feature>
<dbReference type="STRING" id="307972.A0A2G8KYK1"/>
<dbReference type="OrthoDB" id="10064659at2759"/>
<proteinExistence type="predicted"/>
<feature type="domain" description="Frizzled/Smoothened 7TM" evidence="4">
    <location>
        <begin position="3"/>
        <end position="95"/>
    </location>
</feature>
<evidence type="ECO:0000313" key="5">
    <source>
        <dbReference type="EMBL" id="PIK53052.1"/>
    </source>
</evidence>